<dbReference type="AlphaFoldDB" id="A0A9X8DSR2"/>
<evidence type="ECO:0000256" key="1">
    <source>
        <dbReference type="SAM" id="Coils"/>
    </source>
</evidence>
<comment type="caution">
    <text evidence="3">The sequence shown here is derived from an EMBL/GenBank/DDBJ whole genome shotgun (WGS) entry which is preliminary data.</text>
</comment>
<gene>
    <name evidence="3" type="ORF">DYB28_013562</name>
</gene>
<protein>
    <submittedName>
        <fullName evidence="3">Uncharacterized protein</fullName>
    </submittedName>
</protein>
<dbReference type="Proteomes" id="UP000275652">
    <property type="component" value="Unassembled WGS sequence"/>
</dbReference>
<evidence type="ECO:0000256" key="2">
    <source>
        <dbReference type="SAM" id="MobiDB-lite"/>
    </source>
</evidence>
<sequence>MALQEAAQATIASLKALVQDKNVRIDELRRQLELARADFDAKQQAAHDDQERRNKRLYQDNHAYIGQLKDALDKIQHLEAQGGGQAVVAAREMHQGLMDQLKQVHMDVQVKEIATLQKVNHSLVCDVEAFEKGHQRQTSQWKADLLAKDKKMALLRDAIIKLKEEFLKAQEQQAEDSVRDKRKQTSQQHDRIDDLTDKNAHLTATITMLQEKVDGLTCEIQDVNQKYKRAMALVAKSKAALNSRDQSLKAAELRDQLDRCKAKLGT</sequence>
<reference evidence="3 4" key="1">
    <citation type="journal article" date="2018" name="J. Invertebr. Pathol.">
        <title>New genotyping method for the causative agent of crayfish plague (Aphanomyces astaci) based on whole genome data.</title>
        <authorList>
            <person name="Minardi D."/>
            <person name="Studholme D.J."/>
            <person name="van der Giezen M."/>
            <person name="Pretto T."/>
            <person name="Oidtmann B."/>
        </authorList>
    </citation>
    <scope>NUCLEOTIDE SEQUENCE [LARGE SCALE GENOMIC DNA]</scope>
    <source>
        <strain evidence="3 4">KB13</strain>
    </source>
</reference>
<organism evidence="3 4">
    <name type="scientific">Aphanomyces astaci</name>
    <name type="common">Crayfish plague agent</name>
    <dbReference type="NCBI Taxonomy" id="112090"/>
    <lineage>
        <taxon>Eukaryota</taxon>
        <taxon>Sar</taxon>
        <taxon>Stramenopiles</taxon>
        <taxon>Oomycota</taxon>
        <taxon>Saprolegniomycetes</taxon>
        <taxon>Saprolegniales</taxon>
        <taxon>Verrucalvaceae</taxon>
        <taxon>Aphanomyces</taxon>
    </lineage>
</organism>
<accession>A0A9X8DSR2</accession>
<evidence type="ECO:0000313" key="3">
    <source>
        <dbReference type="EMBL" id="RLO02902.1"/>
    </source>
</evidence>
<feature type="coiled-coil region" evidence="1">
    <location>
        <begin position="11"/>
        <end position="81"/>
    </location>
</feature>
<feature type="region of interest" description="Disordered" evidence="2">
    <location>
        <begin position="172"/>
        <end position="194"/>
    </location>
</feature>
<keyword evidence="1" id="KW-0175">Coiled coil</keyword>
<proteinExistence type="predicted"/>
<dbReference type="EMBL" id="QUTI01032365">
    <property type="protein sequence ID" value="RLO02902.1"/>
    <property type="molecule type" value="Genomic_DNA"/>
</dbReference>
<name>A0A9X8DSR2_APHAT</name>
<evidence type="ECO:0000313" key="4">
    <source>
        <dbReference type="Proteomes" id="UP000275652"/>
    </source>
</evidence>